<dbReference type="Pfam" id="PF00171">
    <property type="entry name" value="Aldedh"/>
    <property type="match status" value="1"/>
</dbReference>
<dbReference type="GO" id="GO:0016620">
    <property type="term" value="F:oxidoreductase activity, acting on the aldehyde or oxo group of donors, NAD or NADP as acceptor"/>
    <property type="evidence" value="ECO:0007669"/>
    <property type="project" value="InterPro"/>
</dbReference>
<dbReference type="InterPro" id="IPR015590">
    <property type="entry name" value="Aldehyde_DH_dom"/>
</dbReference>
<dbReference type="RefSeq" id="WP_068567778.1">
    <property type="nucleotide sequence ID" value="NZ_FNLF01000002.1"/>
</dbReference>
<dbReference type="AlphaFoldDB" id="A0A1H1GEZ3"/>
<dbReference type="STRING" id="47312.SAMN04489765_3295"/>
<dbReference type="EMBL" id="FNLF01000002">
    <property type="protein sequence ID" value="SDR11747.1"/>
    <property type="molecule type" value="Genomic_DNA"/>
</dbReference>
<keyword evidence="1 3" id="KW-0560">Oxidoreductase</keyword>
<dbReference type="PANTHER" id="PTHR11699">
    <property type="entry name" value="ALDEHYDE DEHYDROGENASE-RELATED"/>
    <property type="match status" value="1"/>
</dbReference>
<dbReference type="InterPro" id="IPR029510">
    <property type="entry name" value="Ald_DH_CS_GLU"/>
</dbReference>
<dbReference type="InterPro" id="IPR016162">
    <property type="entry name" value="Ald_DH_N"/>
</dbReference>
<evidence type="ECO:0000256" key="4">
    <source>
        <dbReference type="SAM" id="MobiDB-lite"/>
    </source>
</evidence>
<comment type="similarity">
    <text evidence="3">Belongs to the aldehyde dehydrogenase family.</text>
</comment>
<dbReference type="Gene3D" id="3.40.309.10">
    <property type="entry name" value="Aldehyde Dehydrogenase, Chain A, domain 2"/>
    <property type="match status" value="1"/>
</dbReference>
<dbReference type="SUPFAM" id="SSF53720">
    <property type="entry name" value="ALDH-like"/>
    <property type="match status" value="1"/>
</dbReference>
<evidence type="ECO:0000256" key="3">
    <source>
        <dbReference type="RuleBase" id="RU003345"/>
    </source>
</evidence>
<accession>A0A1H1GEZ3</accession>
<evidence type="ECO:0000259" key="5">
    <source>
        <dbReference type="Pfam" id="PF00171"/>
    </source>
</evidence>
<organism evidence="6 7">
    <name type="scientific">Tsukamurella pulmonis</name>
    <dbReference type="NCBI Taxonomy" id="47312"/>
    <lineage>
        <taxon>Bacteria</taxon>
        <taxon>Bacillati</taxon>
        <taxon>Actinomycetota</taxon>
        <taxon>Actinomycetes</taxon>
        <taxon>Mycobacteriales</taxon>
        <taxon>Tsukamurellaceae</taxon>
        <taxon>Tsukamurella</taxon>
    </lineage>
</organism>
<evidence type="ECO:0000256" key="2">
    <source>
        <dbReference type="PROSITE-ProRule" id="PRU10007"/>
    </source>
</evidence>
<dbReference type="PROSITE" id="PS00687">
    <property type="entry name" value="ALDEHYDE_DEHYDR_GLU"/>
    <property type="match status" value="1"/>
</dbReference>
<reference evidence="7" key="1">
    <citation type="submission" date="2016-10" db="EMBL/GenBank/DDBJ databases">
        <authorList>
            <person name="Varghese N."/>
            <person name="Submissions S."/>
        </authorList>
    </citation>
    <scope>NUCLEOTIDE SEQUENCE [LARGE SCALE GENOMIC DNA]</scope>
    <source>
        <strain evidence="7">DSM 44142</strain>
    </source>
</reference>
<gene>
    <name evidence="6" type="ORF">SAMN04489765_3295</name>
</gene>
<protein>
    <submittedName>
        <fullName evidence="6">Acyl-CoA reductase</fullName>
    </submittedName>
</protein>
<dbReference type="Proteomes" id="UP000183053">
    <property type="component" value="Unassembled WGS sequence"/>
</dbReference>
<dbReference type="InterPro" id="IPR016163">
    <property type="entry name" value="Ald_DH_C"/>
</dbReference>
<dbReference type="Gene3D" id="3.40.605.10">
    <property type="entry name" value="Aldehyde Dehydrogenase, Chain A, domain 1"/>
    <property type="match status" value="1"/>
</dbReference>
<feature type="active site" evidence="2">
    <location>
        <position position="248"/>
    </location>
</feature>
<name>A0A1H1GEZ3_9ACTN</name>
<keyword evidence="7" id="KW-1185">Reference proteome</keyword>
<proteinExistence type="inferred from homology"/>
<feature type="region of interest" description="Disordered" evidence="4">
    <location>
        <begin position="1"/>
        <end position="35"/>
    </location>
</feature>
<evidence type="ECO:0000313" key="6">
    <source>
        <dbReference type="EMBL" id="SDR11747.1"/>
    </source>
</evidence>
<feature type="domain" description="Aldehyde dehydrogenase" evidence="5">
    <location>
        <begin position="21"/>
        <end position="472"/>
    </location>
</feature>
<evidence type="ECO:0000256" key="1">
    <source>
        <dbReference type="ARBA" id="ARBA00023002"/>
    </source>
</evidence>
<dbReference type="OrthoDB" id="9802947at2"/>
<dbReference type="InterPro" id="IPR016161">
    <property type="entry name" value="Ald_DH/histidinol_DH"/>
</dbReference>
<sequence>MPLPTSHHLIDGALVGEPDRPSRSPADGTELGTYADGGAAEADAAIAAARRTFDDSDWPLDRRRRHRALSRIADGIEARTDDLALALARENGKVLGEAHFELSLAVPKLRYYAALALADHGRAAEVSPGVHIRSVAEAAGVAGVIVPWNSPVVLAVRSFAPALATGCTVAMKMPAQTAMVNGLLHEILAATPDLPDGVINSVTESGSELAQRLVSSPDVEVVSYTGSSAVGRTIMANAAPHLKRLSLELGGKSPMIVFDDADLDAVVPTLTAAITTFAGQFCMAGSRILVQASIRDRLRARLIESLGAVRPGPGDAPDSAMGPMIDAANARRVERILSDAEQDPAVDVIVRGGQLGGPESAFVAPALLAPHHPAHPVVQEEIFGPVATFESFDTEDDAVDLAHATRYGLAASIWSRDVDRPTRVARRVRAGTVWINGWAVVADQFEEGGFDQSGLGRLNGTAALAEFQEVKTYVQSVDS</sequence>
<evidence type="ECO:0000313" key="7">
    <source>
        <dbReference type="Proteomes" id="UP000183053"/>
    </source>
</evidence>